<dbReference type="PROSITE" id="PS51257">
    <property type="entry name" value="PROKAR_LIPOPROTEIN"/>
    <property type="match status" value="1"/>
</dbReference>
<feature type="compositionally biased region" description="Basic and acidic residues" evidence="1">
    <location>
        <begin position="36"/>
        <end position="48"/>
    </location>
</feature>
<comment type="caution">
    <text evidence="2">The sequence shown here is derived from an EMBL/GenBank/DDBJ whole genome shotgun (WGS) entry which is preliminary data.</text>
</comment>
<reference evidence="2" key="1">
    <citation type="journal article" date="2018" name="DNA Res.">
        <title>Multiple hybrid de novo genome assembly of finger millet, an orphan allotetraploid crop.</title>
        <authorList>
            <person name="Hatakeyama M."/>
            <person name="Aluri S."/>
            <person name="Balachadran M.T."/>
            <person name="Sivarajan S.R."/>
            <person name="Patrignani A."/>
            <person name="Gruter S."/>
            <person name="Poveda L."/>
            <person name="Shimizu-Inatsugi R."/>
            <person name="Baeten J."/>
            <person name="Francoijs K.J."/>
            <person name="Nataraja K.N."/>
            <person name="Reddy Y.A.N."/>
            <person name="Phadnis S."/>
            <person name="Ravikumar R.L."/>
            <person name="Schlapbach R."/>
            <person name="Sreeman S.M."/>
            <person name="Shimizu K.K."/>
        </authorList>
    </citation>
    <scope>NUCLEOTIDE SEQUENCE</scope>
</reference>
<dbReference type="AlphaFoldDB" id="A0AAV5ECY4"/>
<evidence type="ECO:0000313" key="2">
    <source>
        <dbReference type="EMBL" id="GJN20583.1"/>
    </source>
</evidence>
<dbReference type="Proteomes" id="UP001054889">
    <property type="component" value="Unassembled WGS sequence"/>
</dbReference>
<organism evidence="2 3">
    <name type="scientific">Eleusine coracana subsp. coracana</name>
    <dbReference type="NCBI Taxonomy" id="191504"/>
    <lineage>
        <taxon>Eukaryota</taxon>
        <taxon>Viridiplantae</taxon>
        <taxon>Streptophyta</taxon>
        <taxon>Embryophyta</taxon>
        <taxon>Tracheophyta</taxon>
        <taxon>Spermatophyta</taxon>
        <taxon>Magnoliopsida</taxon>
        <taxon>Liliopsida</taxon>
        <taxon>Poales</taxon>
        <taxon>Poaceae</taxon>
        <taxon>PACMAD clade</taxon>
        <taxon>Chloridoideae</taxon>
        <taxon>Cynodonteae</taxon>
        <taxon>Eleusininae</taxon>
        <taxon>Eleusine</taxon>
    </lineage>
</organism>
<name>A0AAV5ECY4_ELECO</name>
<feature type="region of interest" description="Disordered" evidence="1">
    <location>
        <begin position="1"/>
        <end position="20"/>
    </location>
</feature>
<sequence>MAKRAAGDGHPGGGYTTAVAGCSPELARTTLRPPIPHREGTGREREVRRFSPTVRSGYNIASLLLSDSVELPIGACHYDTFFNELFNNSSPRLTMTAYNYVVVMKRVAFNFTTMEF</sequence>
<dbReference type="EMBL" id="BQKI01000075">
    <property type="protein sequence ID" value="GJN20583.1"/>
    <property type="molecule type" value="Genomic_DNA"/>
</dbReference>
<evidence type="ECO:0000256" key="1">
    <source>
        <dbReference type="SAM" id="MobiDB-lite"/>
    </source>
</evidence>
<gene>
    <name evidence="2" type="primary">gb07975</name>
    <name evidence="2" type="ORF">PR202_gb07975</name>
</gene>
<proteinExistence type="predicted"/>
<reference evidence="2" key="2">
    <citation type="submission" date="2021-12" db="EMBL/GenBank/DDBJ databases">
        <title>Resequencing data analysis of finger millet.</title>
        <authorList>
            <person name="Hatakeyama M."/>
            <person name="Aluri S."/>
            <person name="Balachadran M.T."/>
            <person name="Sivarajan S.R."/>
            <person name="Poveda L."/>
            <person name="Shimizu-Inatsugi R."/>
            <person name="Schlapbach R."/>
            <person name="Sreeman S.M."/>
            <person name="Shimizu K.K."/>
        </authorList>
    </citation>
    <scope>NUCLEOTIDE SEQUENCE</scope>
</reference>
<evidence type="ECO:0000313" key="3">
    <source>
        <dbReference type="Proteomes" id="UP001054889"/>
    </source>
</evidence>
<protein>
    <submittedName>
        <fullName evidence="2">Uncharacterized protein</fullName>
    </submittedName>
</protein>
<feature type="region of interest" description="Disordered" evidence="1">
    <location>
        <begin position="28"/>
        <end position="48"/>
    </location>
</feature>
<keyword evidence="3" id="KW-1185">Reference proteome</keyword>
<accession>A0AAV5ECY4</accession>